<keyword evidence="2" id="KW-1185">Reference proteome</keyword>
<name>Q54JH3_DICDI</name>
<dbReference type="InParanoid" id="Q54JH3"/>
<dbReference type="VEuPathDB" id="AmoebaDB:DDB_G0288049"/>
<dbReference type="AlphaFoldDB" id="Q54JH3"/>
<dbReference type="KEGG" id="ddi:DDB_G0288049"/>
<protein>
    <submittedName>
        <fullName evidence="1">Uncharacterized protein</fullName>
    </submittedName>
</protein>
<accession>Q54JH3</accession>
<dbReference type="Proteomes" id="UP000002195">
    <property type="component" value="Unassembled WGS sequence"/>
</dbReference>
<comment type="caution">
    <text evidence="1">The sequence shown here is derived from an EMBL/GenBank/DDBJ whole genome shotgun (WGS) entry which is preliminary data.</text>
</comment>
<reference evidence="1 2" key="1">
    <citation type="journal article" date="2005" name="Nature">
        <title>The genome of the social amoeba Dictyostelium discoideum.</title>
        <authorList>
            <consortium name="The Dictyostelium discoideum Sequencing Consortium"/>
            <person name="Eichinger L."/>
            <person name="Pachebat J.A."/>
            <person name="Glockner G."/>
            <person name="Rajandream M.A."/>
            <person name="Sucgang R."/>
            <person name="Berriman M."/>
            <person name="Song J."/>
            <person name="Olsen R."/>
            <person name="Szafranski K."/>
            <person name="Xu Q."/>
            <person name="Tunggal B."/>
            <person name="Kummerfeld S."/>
            <person name="Madera M."/>
            <person name="Konfortov B.A."/>
            <person name="Rivero F."/>
            <person name="Bankier A.T."/>
            <person name="Lehmann R."/>
            <person name="Hamlin N."/>
            <person name="Davies R."/>
            <person name="Gaudet P."/>
            <person name="Fey P."/>
            <person name="Pilcher K."/>
            <person name="Chen G."/>
            <person name="Saunders D."/>
            <person name="Sodergren E."/>
            <person name="Davis P."/>
            <person name="Kerhornou A."/>
            <person name="Nie X."/>
            <person name="Hall N."/>
            <person name="Anjard C."/>
            <person name="Hemphill L."/>
            <person name="Bason N."/>
            <person name="Farbrother P."/>
            <person name="Desany B."/>
            <person name="Just E."/>
            <person name="Morio T."/>
            <person name="Rost R."/>
            <person name="Churcher C."/>
            <person name="Cooper J."/>
            <person name="Haydock S."/>
            <person name="van Driessche N."/>
            <person name="Cronin A."/>
            <person name="Goodhead I."/>
            <person name="Muzny D."/>
            <person name="Mourier T."/>
            <person name="Pain A."/>
            <person name="Lu M."/>
            <person name="Harper D."/>
            <person name="Lindsay R."/>
            <person name="Hauser H."/>
            <person name="James K."/>
            <person name="Quiles M."/>
            <person name="Madan Babu M."/>
            <person name="Saito T."/>
            <person name="Buchrieser C."/>
            <person name="Wardroper A."/>
            <person name="Felder M."/>
            <person name="Thangavelu M."/>
            <person name="Johnson D."/>
            <person name="Knights A."/>
            <person name="Loulseged H."/>
            <person name="Mungall K."/>
            <person name="Oliver K."/>
            <person name="Price C."/>
            <person name="Quail M.A."/>
            <person name="Urushihara H."/>
            <person name="Hernandez J."/>
            <person name="Rabbinowitsch E."/>
            <person name="Steffen D."/>
            <person name="Sanders M."/>
            <person name="Ma J."/>
            <person name="Kohara Y."/>
            <person name="Sharp S."/>
            <person name="Simmonds M."/>
            <person name="Spiegler S."/>
            <person name="Tivey A."/>
            <person name="Sugano S."/>
            <person name="White B."/>
            <person name="Walker D."/>
            <person name="Woodward J."/>
            <person name="Winckler T."/>
            <person name="Tanaka Y."/>
            <person name="Shaulsky G."/>
            <person name="Schleicher M."/>
            <person name="Weinstock G."/>
            <person name="Rosenthal A."/>
            <person name="Cox E.C."/>
            <person name="Chisholm R.L."/>
            <person name="Gibbs R."/>
            <person name="Loomis W.F."/>
            <person name="Platzer M."/>
            <person name="Kay R.R."/>
            <person name="Williams J."/>
            <person name="Dear P.H."/>
            <person name="Noegel A.A."/>
            <person name="Barrell B."/>
            <person name="Kuspa A."/>
        </authorList>
    </citation>
    <scope>NUCLEOTIDE SEQUENCE [LARGE SCALE GENOMIC DNA]</scope>
    <source>
        <strain evidence="1 2">AX4</strain>
    </source>
</reference>
<dbReference type="PaxDb" id="44689-DDB0187757"/>
<dbReference type="PANTHER" id="PTHR32457:SF62">
    <property type="entry name" value="F-BOX DOMAIN-CONTAINING PROTEIN-RELATED"/>
    <property type="match status" value="1"/>
</dbReference>
<organism evidence="1 2">
    <name type="scientific">Dictyostelium discoideum</name>
    <name type="common">Social amoeba</name>
    <dbReference type="NCBI Taxonomy" id="44689"/>
    <lineage>
        <taxon>Eukaryota</taxon>
        <taxon>Amoebozoa</taxon>
        <taxon>Evosea</taxon>
        <taxon>Eumycetozoa</taxon>
        <taxon>Dictyostelia</taxon>
        <taxon>Dictyosteliales</taxon>
        <taxon>Dictyosteliaceae</taxon>
        <taxon>Dictyostelium</taxon>
    </lineage>
</organism>
<dbReference type="RefSeq" id="XP_636958.1">
    <property type="nucleotide sequence ID" value="XM_631866.1"/>
</dbReference>
<evidence type="ECO:0000313" key="1">
    <source>
        <dbReference type="EMBL" id="EAL63450.1"/>
    </source>
</evidence>
<sequence>MEQFLISLKINQENKFKQLEKFYIEEMDNPFLKGFVNGEIKYCELVKKYYPNQFKITKSSIIKAISFDNIHIIKYYYQEKNYIGLNNSFKSDIQLFEFLILELKNHQDYKLHLEWL</sequence>
<dbReference type="PANTHER" id="PTHR32457">
    <property type="entry name" value="F-BOX DOMAIN-CONTAINING PROTEIN-RELATED"/>
    <property type="match status" value="1"/>
</dbReference>
<gene>
    <name evidence="1" type="ORF">DDB_G0288049</name>
</gene>
<dbReference type="HOGENOM" id="CLU_2101512_0_0_1"/>
<proteinExistence type="predicted"/>
<dbReference type="GeneID" id="8626433"/>
<dbReference type="EMBL" id="AAFI02000107">
    <property type="protein sequence ID" value="EAL63450.1"/>
    <property type="molecule type" value="Genomic_DNA"/>
</dbReference>
<evidence type="ECO:0000313" key="2">
    <source>
        <dbReference type="Proteomes" id="UP000002195"/>
    </source>
</evidence>